<feature type="region of interest" description="Disordered" evidence="1">
    <location>
        <begin position="15"/>
        <end position="53"/>
    </location>
</feature>
<evidence type="ECO:0000256" key="1">
    <source>
        <dbReference type="SAM" id="MobiDB-lite"/>
    </source>
</evidence>
<feature type="non-terminal residue" evidence="2">
    <location>
        <position position="1"/>
    </location>
</feature>
<feature type="compositionally biased region" description="Polar residues" evidence="1">
    <location>
        <begin position="44"/>
        <end position="53"/>
    </location>
</feature>
<proteinExistence type="predicted"/>
<dbReference type="EMBL" id="BGPR01061457">
    <property type="protein sequence ID" value="GBO37121.1"/>
    <property type="molecule type" value="Genomic_DNA"/>
</dbReference>
<reference evidence="2 3" key="1">
    <citation type="journal article" date="2019" name="Sci. Rep.">
        <title>Orb-weaving spider Araneus ventricosus genome elucidates the spidroin gene catalogue.</title>
        <authorList>
            <person name="Kono N."/>
            <person name="Nakamura H."/>
            <person name="Ohtoshi R."/>
            <person name="Moran D.A.P."/>
            <person name="Shinohara A."/>
            <person name="Yoshida Y."/>
            <person name="Fujiwara M."/>
            <person name="Mori M."/>
            <person name="Tomita M."/>
            <person name="Arakawa K."/>
        </authorList>
    </citation>
    <scope>NUCLEOTIDE SEQUENCE [LARGE SCALE GENOMIC DNA]</scope>
</reference>
<accession>A0A4Y2WJA5</accession>
<dbReference type="AlphaFoldDB" id="A0A4Y2WJA5"/>
<organism evidence="2 3">
    <name type="scientific">Araneus ventricosus</name>
    <name type="common">Orbweaver spider</name>
    <name type="synonym">Epeira ventricosa</name>
    <dbReference type="NCBI Taxonomy" id="182803"/>
    <lineage>
        <taxon>Eukaryota</taxon>
        <taxon>Metazoa</taxon>
        <taxon>Ecdysozoa</taxon>
        <taxon>Arthropoda</taxon>
        <taxon>Chelicerata</taxon>
        <taxon>Arachnida</taxon>
        <taxon>Araneae</taxon>
        <taxon>Araneomorphae</taxon>
        <taxon>Entelegynae</taxon>
        <taxon>Araneoidea</taxon>
        <taxon>Araneidae</taxon>
        <taxon>Araneus</taxon>
    </lineage>
</organism>
<gene>
    <name evidence="2" type="ORF">AVEN_186809_1</name>
</gene>
<evidence type="ECO:0000313" key="3">
    <source>
        <dbReference type="Proteomes" id="UP000499080"/>
    </source>
</evidence>
<dbReference type="Proteomes" id="UP000499080">
    <property type="component" value="Unassembled WGS sequence"/>
</dbReference>
<keyword evidence="3" id="KW-1185">Reference proteome</keyword>
<name>A0A4Y2WJA5_ARAVE</name>
<comment type="caution">
    <text evidence="2">The sequence shown here is derived from an EMBL/GenBank/DDBJ whole genome shotgun (WGS) entry which is preliminary data.</text>
</comment>
<evidence type="ECO:0000313" key="2">
    <source>
        <dbReference type="EMBL" id="GBO37121.1"/>
    </source>
</evidence>
<protein>
    <submittedName>
        <fullName evidence="2">Uncharacterized protein</fullName>
    </submittedName>
</protein>
<sequence>MNEFGQMRLNTPVVEKRDIEGAAKQPKKVKGSLFTGKTGKNVPGNKNQMASETPLVNSGVLMKLWQTTFWNEGSRQP</sequence>